<reference evidence="1 2" key="1">
    <citation type="submission" date="2013-07" db="EMBL/GenBank/DDBJ databases">
        <title>Comparative Genomic and Metabolomic Analysis of Twelve Strains of Pseudoalteromonas luteoviolacea.</title>
        <authorList>
            <person name="Vynne N.G."/>
            <person name="Mansson M."/>
            <person name="Gram L."/>
        </authorList>
    </citation>
    <scope>NUCLEOTIDE SEQUENCE [LARGE SCALE GENOMIC DNA]</scope>
    <source>
        <strain evidence="1 2">NCIMB 1942</strain>
    </source>
</reference>
<evidence type="ECO:0008006" key="3">
    <source>
        <dbReference type="Google" id="ProtNLM"/>
    </source>
</evidence>
<dbReference type="EMBL" id="AUXT01000113">
    <property type="protein sequence ID" value="KZN50965.1"/>
    <property type="molecule type" value="Genomic_DNA"/>
</dbReference>
<evidence type="ECO:0000313" key="1">
    <source>
        <dbReference type="EMBL" id="KZN50965.1"/>
    </source>
</evidence>
<proteinExistence type="predicted"/>
<sequence>MFLPQCLTQCSTLQQKYPIYIVTVEEIELGYREQKQYMFGNRLTFRSRLPELVKQELWGILLTYNLIRYQMTQMCMMLKGDYLPYQLSFNGALDHIMSLIIGLPYSSSGTLPRQLKNFYDMT</sequence>
<comment type="caution">
    <text evidence="1">The sequence shown here is derived from an EMBL/GenBank/DDBJ whole genome shotgun (WGS) entry which is preliminary data.</text>
</comment>
<dbReference type="AlphaFoldDB" id="A0A162AJE1"/>
<dbReference type="PATRIC" id="fig|1365253.3.peg.1425"/>
<protein>
    <recommendedName>
        <fullName evidence="3">Transposase DDE domain-containing protein</fullName>
    </recommendedName>
</protein>
<organism evidence="1 2">
    <name type="scientific">Pseudoalteromonas luteoviolacea NCIMB 1942</name>
    <dbReference type="NCBI Taxonomy" id="1365253"/>
    <lineage>
        <taxon>Bacteria</taxon>
        <taxon>Pseudomonadati</taxon>
        <taxon>Pseudomonadota</taxon>
        <taxon>Gammaproteobacteria</taxon>
        <taxon>Alteromonadales</taxon>
        <taxon>Pseudoalteromonadaceae</taxon>
        <taxon>Pseudoalteromonas</taxon>
    </lineage>
</organism>
<name>A0A162AJE1_9GAMM</name>
<gene>
    <name evidence="1" type="ORF">N482_06010</name>
</gene>
<dbReference type="Proteomes" id="UP000076587">
    <property type="component" value="Unassembled WGS sequence"/>
</dbReference>
<evidence type="ECO:0000313" key="2">
    <source>
        <dbReference type="Proteomes" id="UP000076587"/>
    </source>
</evidence>
<accession>A0A162AJE1</accession>
<dbReference type="PANTHER" id="PTHR37529">
    <property type="entry name" value="TRANSPOSASE INSG FOR INSERTION SEQUENCE ELEMENT IS4-RELATED"/>
    <property type="match status" value="1"/>
</dbReference>
<dbReference type="PANTHER" id="PTHR37529:SF1">
    <property type="entry name" value="TRANSPOSASE INSG FOR INSERTION SEQUENCE ELEMENT IS4-RELATED"/>
    <property type="match status" value="1"/>
</dbReference>